<sequence length="50" mass="5626">MTSKQGNETKHTAKGRAKQTDMTMQREQKQHQAQNASLSHNNCRANLDGD</sequence>
<accession>D5DH09</accession>
<evidence type="ECO:0000313" key="2">
    <source>
        <dbReference type="EMBL" id="ADF40000.1"/>
    </source>
</evidence>
<evidence type="ECO:0000313" key="3">
    <source>
        <dbReference type="Proteomes" id="UP000002365"/>
    </source>
</evidence>
<dbReference type="AlphaFoldDB" id="D5DH09"/>
<feature type="compositionally biased region" description="Polar residues" evidence="1">
    <location>
        <begin position="31"/>
        <end position="44"/>
    </location>
</feature>
<protein>
    <submittedName>
        <fullName evidence="2">Uncharacterized protein</fullName>
    </submittedName>
</protein>
<proteinExistence type="predicted"/>
<dbReference type="RefSeq" id="WP_013083899.1">
    <property type="nucleotide sequence ID" value="NC_014103.1"/>
</dbReference>
<reference evidence="2 3" key="1">
    <citation type="journal article" date="2011" name="J. Bacteriol.">
        <title>Genome sequences of the biotechnologically important Bacillus megaterium strains QM B1551 and DSM319.</title>
        <authorList>
            <person name="Eppinger M."/>
            <person name="Bunk B."/>
            <person name="Johns M.A."/>
            <person name="Edirisinghe J.N."/>
            <person name="Kutumbaka K.K."/>
            <person name="Koenig S.S."/>
            <person name="Huot Creasy H."/>
            <person name="Rosovitz M.J."/>
            <person name="Riley D.R."/>
            <person name="Daugherty S."/>
            <person name="Martin M."/>
            <person name="Elbourne L.D."/>
            <person name="Paulsen I."/>
            <person name="Biedendieck R."/>
            <person name="Braun C."/>
            <person name="Grayburn S."/>
            <person name="Dhingra S."/>
            <person name="Lukyanchuk V."/>
            <person name="Ball B."/>
            <person name="Ul-Qamar R."/>
            <person name="Seibel J."/>
            <person name="Bremer E."/>
            <person name="Jahn D."/>
            <person name="Ravel J."/>
            <person name="Vary P.S."/>
        </authorList>
    </citation>
    <scope>NUCLEOTIDE SEQUENCE [LARGE SCALE GENOMIC DNA]</scope>
    <source>
        <strain evidence="3">DSM 319 / IMG 1521</strain>
    </source>
</reference>
<evidence type="ECO:0000256" key="1">
    <source>
        <dbReference type="SAM" id="MobiDB-lite"/>
    </source>
</evidence>
<name>D5DH09_PRIM3</name>
<gene>
    <name evidence="2" type="ordered locus">BMD_3160</name>
</gene>
<dbReference type="Proteomes" id="UP000002365">
    <property type="component" value="Chromosome"/>
</dbReference>
<dbReference type="KEGG" id="bmd:BMD_3160"/>
<organism evidence="2 3">
    <name type="scientific">Priestia megaterium (strain DSM 319 / IMG 1521)</name>
    <name type="common">Bacillus megaterium</name>
    <dbReference type="NCBI Taxonomy" id="592022"/>
    <lineage>
        <taxon>Bacteria</taxon>
        <taxon>Bacillati</taxon>
        <taxon>Bacillota</taxon>
        <taxon>Bacilli</taxon>
        <taxon>Bacillales</taxon>
        <taxon>Bacillaceae</taxon>
        <taxon>Priestia</taxon>
    </lineage>
</organism>
<feature type="region of interest" description="Disordered" evidence="1">
    <location>
        <begin position="1"/>
        <end position="50"/>
    </location>
</feature>
<dbReference type="HOGENOM" id="CLU_3114635_0_0_9"/>
<dbReference type="EMBL" id="CP001982">
    <property type="protein sequence ID" value="ADF40000.1"/>
    <property type="molecule type" value="Genomic_DNA"/>
</dbReference>